<feature type="non-terminal residue" evidence="1">
    <location>
        <position position="75"/>
    </location>
</feature>
<dbReference type="EMBL" id="MU273769">
    <property type="protein sequence ID" value="KAI0028276.1"/>
    <property type="molecule type" value="Genomic_DNA"/>
</dbReference>
<accession>A0ACB8Q9K9</accession>
<comment type="caution">
    <text evidence="1">The sequence shown here is derived from an EMBL/GenBank/DDBJ whole genome shotgun (WGS) entry which is preliminary data.</text>
</comment>
<sequence length="75" mass="8906">RGPDHLPRAPNAFLLYRSFFCTVEQHAESKHNLLSKRAAERWNELKEHERAPFKTLADLVRDRHAAMYPNYKYVP</sequence>
<evidence type="ECO:0000313" key="1">
    <source>
        <dbReference type="EMBL" id="KAI0028276.1"/>
    </source>
</evidence>
<keyword evidence="2" id="KW-1185">Reference proteome</keyword>
<proteinExistence type="predicted"/>
<dbReference type="Proteomes" id="UP000814128">
    <property type="component" value="Unassembled WGS sequence"/>
</dbReference>
<reference evidence="1" key="2">
    <citation type="journal article" date="2022" name="New Phytol.">
        <title>Evolutionary transition to the ectomycorrhizal habit in the genomes of a hyperdiverse lineage of mushroom-forming fungi.</title>
        <authorList>
            <person name="Looney B."/>
            <person name="Miyauchi S."/>
            <person name="Morin E."/>
            <person name="Drula E."/>
            <person name="Courty P.E."/>
            <person name="Kohler A."/>
            <person name="Kuo A."/>
            <person name="LaButti K."/>
            <person name="Pangilinan J."/>
            <person name="Lipzen A."/>
            <person name="Riley R."/>
            <person name="Andreopoulos W."/>
            <person name="He G."/>
            <person name="Johnson J."/>
            <person name="Nolan M."/>
            <person name="Tritt A."/>
            <person name="Barry K.W."/>
            <person name="Grigoriev I.V."/>
            <person name="Nagy L.G."/>
            <person name="Hibbett D."/>
            <person name="Henrissat B."/>
            <person name="Matheny P.B."/>
            <person name="Labbe J."/>
            <person name="Martin F.M."/>
        </authorList>
    </citation>
    <scope>NUCLEOTIDE SEQUENCE</scope>
    <source>
        <strain evidence="1">EC-137</strain>
    </source>
</reference>
<evidence type="ECO:0000313" key="2">
    <source>
        <dbReference type="Proteomes" id="UP000814128"/>
    </source>
</evidence>
<organism evidence="1 2">
    <name type="scientific">Vararia minispora EC-137</name>
    <dbReference type="NCBI Taxonomy" id="1314806"/>
    <lineage>
        <taxon>Eukaryota</taxon>
        <taxon>Fungi</taxon>
        <taxon>Dikarya</taxon>
        <taxon>Basidiomycota</taxon>
        <taxon>Agaricomycotina</taxon>
        <taxon>Agaricomycetes</taxon>
        <taxon>Russulales</taxon>
        <taxon>Lachnocladiaceae</taxon>
        <taxon>Vararia</taxon>
    </lineage>
</organism>
<protein>
    <submittedName>
        <fullName evidence="1">Uncharacterized protein</fullName>
    </submittedName>
</protein>
<feature type="non-terminal residue" evidence="1">
    <location>
        <position position="1"/>
    </location>
</feature>
<gene>
    <name evidence="1" type="ORF">K488DRAFT_8095</name>
</gene>
<name>A0ACB8Q9K9_9AGAM</name>
<reference evidence="1" key="1">
    <citation type="submission" date="2021-02" db="EMBL/GenBank/DDBJ databases">
        <authorList>
            <consortium name="DOE Joint Genome Institute"/>
            <person name="Ahrendt S."/>
            <person name="Looney B.P."/>
            <person name="Miyauchi S."/>
            <person name="Morin E."/>
            <person name="Drula E."/>
            <person name="Courty P.E."/>
            <person name="Chicoki N."/>
            <person name="Fauchery L."/>
            <person name="Kohler A."/>
            <person name="Kuo A."/>
            <person name="Labutti K."/>
            <person name="Pangilinan J."/>
            <person name="Lipzen A."/>
            <person name="Riley R."/>
            <person name="Andreopoulos W."/>
            <person name="He G."/>
            <person name="Johnson J."/>
            <person name="Barry K.W."/>
            <person name="Grigoriev I.V."/>
            <person name="Nagy L."/>
            <person name="Hibbett D."/>
            <person name="Henrissat B."/>
            <person name="Matheny P.B."/>
            <person name="Labbe J."/>
            <person name="Martin F."/>
        </authorList>
    </citation>
    <scope>NUCLEOTIDE SEQUENCE</scope>
    <source>
        <strain evidence="1">EC-137</strain>
    </source>
</reference>